<keyword evidence="1" id="KW-1133">Transmembrane helix</keyword>
<dbReference type="InParanoid" id="B2W2Y3"/>
<organism evidence="2 3">
    <name type="scientific">Pyrenophora tritici-repentis (strain Pt-1C-BFP)</name>
    <name type="common">Wheat tan spot fungus</name>
    <name type="synonym">Drechslera tritici-repentis</name>
    <dbReference type="NCBI Taxonomy" id="426418"/>
    <lineage>
        <taxon>Eukaryota</taxon>
        <taxon>Fungi</taxon>
        <taxon>Dikarya</taxon>
        <taxon>Ascomycota</taxon>
        <taxon>Pezizomycotina</taxon>
        <taxon>Dothideomycetes</taxon>
        <taxon>Pleosporomycetidae</taxon>
        <taxon>Pleosporales</taxon>
        <taxon>Pleosporineae</taxon>
        <taxon>Pleosporaceae</taxon>
        <taxon>Pyrenophora</taxon>
    </lineage>
</organism>
<evidence type="ECO:0000313" key="2">
    <source>
        <dbReference type="EMBL" id="EDU46619.1"/>
    </source>
</evidence>
<accession>B2W2Y3</accession>
<gene>
    <name evidence="2" type="ORF">PTRG_03781</name>
</gene>
<name>B2W2Y3_PYRTR</name>
<proteinExistence type="predicted"/>
<keyword evidence="1" id="KW-0472">Membrane</keyword>
<dbReference type="AlphaFoldDB" id="B2W2Y3"/>
<evidence type="ECO:0000313" key="3">
    <source>
        <dbReference type="Proteomes" id="UP000001471"/>
    </source>
</evidence>
<sequence>MSNCCSTSFSCDPCAGFGGARKEYELQLQSHHLFQRVVKCAALVEVESSSIAPTILSTSVKLANFTFAILLSIVFIACPELLVHHCKIVPANLTPIVVLKILTMRLTILLSTIFIGLAVAAGTPTKPEKPN</sequence>
<feature type="transmembrane region" description="Helical" evidence="1">
    <location>
        <begin position="102"/>
        <end position="121"/>
    </location>
</feature>
<protein>
    <submittedName>
        <fullName evidence="2">Uncharacterized protein</fullName>
    </submittedName>
</protein>
<feature type="transmembrane region" description="Helical" evidence="1">
    <location>
        <begin position="62"/>
        <end position="82"/>
    </location>
</feature>
<dbReference type="EMBL" id="DS231617">
    <property type="protein sequence ID" value="EDU46619.1"/>
    <property type="molecule type" value="Genomic_DNA"/>
</dbReference>
<dbReference type="Proteomes" id="UP000001471">
    <property type="component" value="Unassembled WGS sequence"/>
</dbReference>
<reference evidence="3" key="1">
    <citation type="journal article" date="2013" name="G3 (Bethesda)">
        <title>Comparative genomics of a plant-pathogenic fungus, Pyrenophora tritici-repentis, reveals transduplication and the impact of repeat elements on pathogenicity and population divergence.</title>
        <authorList>
            <person name="Manning V.A."/>
            <person name="Pandelova I."/>
            <person name="Dhillon B."/>
            <person name="Wilhelm L.J."/>
            <person name="Goodwin S.B."/>
            <person name="Berlin A.M."/>
            <person name="Figueroa M."/>
            <person name="Freitag M."/>
            <person name="Hane J.K."/>
            <person name="Henrissat B."/>
            <person name="Holman W.H."/>
            <person name="Kodira C.D."/>
            <person name="Martin J."/>
            <person name="Oliver R.P."/>
            <person name="Robbertse B."/>
            <person name="Schackwitz W."/>
            <person name="Schwartz D.C."/>
            <person name="Spatafora J.W."/>
            <person name="Turgeon B.G."/>
            <person name="Yandava C."/>
            <person name="Young S."/>
            <person name="Zhou S."/>
            <person name="Zeng Q."/>
            <person name="Grigoriev I.V."/>
            <person name="Ma L.-J."/>
            <person name="Ciuffetti L.M."/>
        </authorList>
    </citation>
    <scope>NUCLEOTIDE SEQUENCE [LARGE SCALE GENOMIC DNA]</scope>
    <source>
        <strain evidence="3">Pt-1C-BFP</strain>
    </source>
</reference>
<keyword evidence="1" id="KW-0812">Transmembrane</keyword>
<evidence type="ECO:0000256" key="1">
    <source>
        <dbReference type="SAM" id="Phobius"/>
    </source>
</evidence>
<dbReference type="HOGENOM" id="CLU_1928668_0_0_1"/>